<dbReference type="Gene3D" id="3.30.40.10">
    <property type="entry name" value="Zinc/RING finger domain, C3HC4 (zinc finger)"/>
    <property type="match status" value="1"/>
</dbReference>
<proteinExistence type="predicted"/>
<dbReference type="GO" id="GO:0045893">
    <property type="term" value="P:positive regulation of DNA-templated transcription"/>
    <property type="evidence" value="ECO:0007669"/>
    <property type="project" value="TreeGrafter"/>
</dbReference>
<protein>
    <recommendedName>
        <fullName evidence="8">PHD-type domain-containing protein</fullName>
    </recommendedName>
</protein>
<evidence type="ECO:0000256" key="2">
    <source>
        <dbReference type="ARBA" id="ARBA00022723"/>
    </source>
</evidence>
<evidence type="ECO:0000256" key="1">
    <source>
        <dbReference type="ARBA" id="ARBA00004123"/>
    </source>
</evidence>
<evidence type="ECO:0000256" key="6">
    <source>
        <dbReference type="PROSITE-ProRule" id="PRU00146"/>
    </source>
</evidence>
<dbReference type="PANTHER" id="PTHR46174:SF1">
    <property type="entry name" value="CXXC-TYPE ZINC FINGER PROTEIN 1"/>
    <property type="match status" value="1"/>
</dbReference>
<comment type="subcellular location">
    <subcellularLocation>
        <location evidence="1">Nucleus</location>
    </subcellularLocation>
</comment>
<dbReference type="PROSITE" id="PS50016">
    <property type="entry name" value="ZF_PHD_2"/>
    <property type="match status" value="1"/>
</dbReference>
<name>A0A1V6PLA9_PENDC</name>
<feature type="compositionally biased region" description="Low complexity" evidence="7">
    <location>
        <begin position="370"/>
        <end position="385"/>
    </location>
</feature>
<feature type="compositionally biased region" description="Polar residues" evidence="7">
    <location>
        <begin position="422"/>
        <end position="444"/>
    </location>
</feature>
<gene>
    <name evidence="9" type="ORF">PENDEC_c002G05031</name>
</gene>
<dbReference type="PANTHER" id="PTHR46174">
    <property type="entry name" value="CXXC-TYPE ZINC FINGER PROTEIN 1"/>
    <property type="match status" value="1"/>
</dbReference>
<dbReference type="InterPro" id="IPR037869">
    <property type="entry name" value="Spp1/CFP1"/>
</dbReference>
<feature type="compositionally biased region" description="Polar residues" evidence="7">
    <location>
        <begin position="356"/>
        <end position="369"/>
    </location>
</feature>
<dbReference type="SMART" id="SM00249">
    <property type="entry name" value="PHD"/>
    <property type="match status" value="1"/>
</dbReference>
<keyword evidence="4" id="KW-0862">Zinc</keyword>
<keyword evidence="3 6" id="KW-0863">Zinc-finger</keyword>
<dbReference type="InterPro" id="IPR011009">
    <property type="entry name" value="Kinase-like_dom_sf"/>
</dbReference>
<dbReference type="Pfam" id="PF00628">
    <property type="entry name" value="PHD"/>
    <property type="match status" value="1"/>
</dbReference>
<dbReference type="InterPro" id="IPR013083">
    <property type="entry name" value="Znf_RING/FYVE/PHD"/>
</dbReference>
<dbReference type="SUPFAM" id="SSF56112">
    <property type="entry name" value="Protein kinase-like (PK-like)"/>
    <property type="match status" value="1"/>
</dbReference>
<dbReference type="InterPro" id="IPR019786">
    <property type="entry name" value="Zinc_finger_PHD-type_CS"/>
</dbReference>
<dbReference type="PROSITE" id="PS01359">
    <property type="entry name" value="ZF_PHD_1"/>
    <property type="match status" value="1"/>
</dbReference>
<dbReference type="EMBL" id="MDYL01000002">
    <property type="protein sequence ID" value="OQD77683.1"/>
    <property type="molecule type" value="Genomic_DNA"/>
</dbReference>
<evidence type="ECO:0000313" key="9">
    <source>
        <dbReference type="EMBL" id="OQD77683.1"/>
    </source>
</evidence>
<feature type="compositionally biased region" description="Basic residues" evidence="7">
    <location>
        <begin position="401"/>
        <end position="412"/>
    </location>
</feature>
<evidence type="ECO:0000256" key="4">
    <source>
        <dbReference type="ARBA" id="ARBA00022833"/>
    </source>
</evidence>
<feature type="domain" description="PHD-type" evidence="8">
    <location>
        <begin position="476"/>
        <end position="527"/>
    </location>
</feature>
<accession>A0A1V6PLA9</accession>
<dbReference type="GO" id="GO:0008270">
    <property type="term" value="F:zinc ion binding"/>
    <property type="evidence" value="ECO:0007669"/>
    <property type="project" value="UniProtKB-KW"/>
</dbReference>
<dbReference type="STRING" id="69771.A0A1V6PLA9"/>
<evidence type="ECO:0000259" key="8">
    <source>
        <dbReference type="PROSITE" id="PS50016"/>
    </source>
</evidence>
<dbReference type="InterPro" id="IPR011011">
    <property type="entry name" value="Znf_FYVE_PHD"/>
</dbReference>
<dbReference type="InterPro" id="IPR019787">
    <property type="entry name" value="Znf_PHD-finger"/>
</dbReference>
<comment type="caution">
    <text evidence="9">The sequence shown here is derived from an EMBL/GenBank/DDBJ whole genome shotgun (WGS) entry which is preliminary data.</text>
</comment>
<keyword evidence="5" id="KW-0539">Nucleus</keyword>
<sequence>MKTSTNHLNGSTEIAGTTMTVNPYETNPERIPRDDPFLAQSAHYGRYSPQPDDFTPHYKRWYQSDPDANAFWQDIARKFCTPENSLGVSGPREAFAAGGVVIWVDREVADGPAAERYSCVNANALSAARKAEDALKEIGVAVPVICFCGTIEGRNVTVESRIPGVSLDVAWRYLSAEKIDVFKNQCRQILQQLETIDPSSDEPSYVCRGLNSQTPPSRTEQERSILFADKAAGEELTLTHNDLVLPNIVVKDDRVVGIGGWRQSGYFGLARAQKIHRSLRNLEPSMQQNGNNAEGGATWLDLYDASYDSSKSAPLVRSLDTALPPVKTEPMSSTLDKFPASDNLDTKSLGLDGTGDQPTSKTLANLKNGPSSRASSSDRSSPANSVKPASNKKGPTTTKKGTAKKPAPKKRKPNDDADSVDGRSNTPVSRSGKTPGKKQSSVSVAGSPPPEKKKKKKPSKATINEEDEDSFEDENAVFCICRRPDNHTWMIGCDGDCEDWYHGKCVNIDSRDADLIDRYICPNCSKRGKGVTTWKPMCRLLECRKPARVTRQNPSKYCCDDHGREFMRQQTRHLKPGSARKGMEDLGSMGGILTAGDLKAAIMGVRSVEEFRKLGDRIISPPAEFTTEKTPKVQVKSETPQAGDKLGFDIGLSEVDYSPDETARLDKLRQLRDELVHRKEMLAARSTFVGLVRQRSKGVVEKLKQSDPKGGWKDICGFDSRLSWSDEEFDEWRLSDAGKNALAEGTVEALAVSYPINTDADGDTTMNGEGEDEMAFWTRGICTKKRCERHKQWVKVQQQDIVFEESSADQDLTKCESEARSVAERAVLRKWAEKENIPLEAR</sequence>
<dbReference type="SUPFAM" id="SSF57903">
    <property type="entry name" value="FYVE/PHD zinc finger"/>
    <property type="match status" value="1"/>
</dbReference>
<dbReference type="OMA" id="CVNIDPR"/>
<dbReference type="GO" id="GO:0048188">
    <property type="term" value="C:Set1C/COMPASS complex"/>
    <property type="evidence" value="ECO:0007669"/>
    <property type="project" value="InterPro"/>
</dbReference>
<evidence type="ECO:0000256" key="5">
    <source>
        <dbReference type="ARBA" id="ARBA00023242"/>
    </source>
</evidence>
<organism evidence="9 10">
    <name type="scientific">Penicillium decumbens</name>
    <dbReference type="NCBI Taxonomy" id="69771"/>
    <lineage>
        <taxon>Eukaryota</taxon>
        <taxon>Fungi</taxon>
        <taxon>Dikarya</taxon>
        <taxon>Ascomycota</taxon>
        <taxon>Pezizomycotina</taxon>
        <taxon>Eurotiomycetes</taxon>
        <taxon>Eurotiomycetidae</taxon>
        <taxon>Eurotiales</taxon>
        <taxon>Aspergillaceae</taxon>
        <taxon>Penicillium</taxon>
    </lineage>
</organism>
<keyword evidence="10" id="KW-1185">Reference proteome</keyword>
<evidence type="ECO:0000256" key="7">
    <source>
        <dbReference type="SAM" id="MobiDB-lite"/>
    </source>
</evidence>
<dbReference type="OrthoDB" id="436852at2759"/>
<feature type="region of interest" description="Disordered" evidence="7">
    <location>
        <begin position="324"/>
        <end position="469"/>
    </location>
</feature>
<dbReference type="Proteomes" id="UP000191522">
    <property type="component" value="Unassembled WGS sequence"/>
</dbReference>
<keyword evidence="2" id="KW-0479">Metal-binding</keyword>
<evidence type="ECO:0000313" key="10">
    <source>
        <dbReference type="Proteomes" id="UP000191522"/>
    </source>
</evidence>
<evidence type="ECO:0000256" key="3">
    <source>
        <dbReference type="ARBA" id="ARBA00022771"/>
    </source>
</evidence>
<reference evidence="10" key="1">
    <citation type="journal article" date="2017" name="Nat. Microbiol.">
        <title>Global analysis of biosynthetic gene clusters reveals vast potential of secondary metabolite production in Penicillium species.</title>
        <authorList>
            <person name="Nielsen J.C."/>
            <person name="Grijseels S."/>
            <person name="Prigent S."/>
            <person name="Ji B."/>
            <person name="Dainat J."/>
            <person name="Nielsen K.F."/>
            <person name="Frisvad J.C."/>
            <person name="Workman M."/>
            <person name="Nielsen J."/>
        </authorList>
    </citation>
    <scope>NUCLEOTIDE SEQUENCE [LARGE SCALE GENOMIC DNA]</scope>
    <source>
        <strain evidence="10">IBT 11843</strain>
    </source>
</reference>
<dbReference type="AlphaFoldDB" id="A0A1V6PLA9"/>
<dbReference type="InterPro" id="IPR001965">
    <property type="entry name" value="Znf_PHD"/>
</dbReference>